<evidence type="ECO:0000256" key="1">
    <source>
        <dbReference type="ARBA" id="ARBA00023015"/>
    </source>
</evidence>
<dbReference type="InterPro" id="IPR047057">
    <property type="entry name" value="MerR_fam"/>
</dbReference>
<dbReference type="Proteomes" id="UP000184447">
    <property type="component" value="Unassembled WGS sequence"/>
</dbReference>
<dbReference type="SMART" id="SM00422">
    <property type="entry name" value="HTH_MERR"/>
    <property type="match status" value="1"/>
</dbReference>
<dbReference type="InterPro" id="IPR012925">
    <property type="entry name" value="TipAS_dom"/>
</dbReference>
<dbReference type="InterPro" id="IPR000551">
    <property type="entry name" value="MerR-type_HTH_dom"/>
</dbReference>
<keyword evidence="4" id="KW-0804">Transcription</keyword>
<dbReference type="GO" id="GO:0003700">
    <property type="term" value="F:DNA-binding transcription factor activity"/>
    <property type="evidence" value="ECO:0007669"/>
    <property type="project" value="InterPro"/>
</dbReference>
<dbReference type="InterPro" id="IPR036244">
    <property type="entry name" value="TipA-like_antibiotic-bd"/>
</dbReference>
<dbReference type="CDD" id="cd01106">
    <property type="entry name" value="HTH_TipAL-Mta"/>
    <property type="match status" value="1"/>
</dbReference>
<accession>A0A1M5X703</accession>
<protein>
    <submittedName>
        <fullName evidence="6">DNA-binding transcriptional regulator, MerR family</fullName>
    </submittedName>
</protein>
<dbReference type="SUPFAM" id="SSF46955">
    <property type="entry name" value="Putative DNA-binding domain"/>
    <property type="match status" value="1"/>
</dbReference>
<name>A0A1M5X703_9CLOT</name>
<keyword evidence="7" id="KW-1185">Reference proteome</keyword>
<organism evidence="6 7">
    <name type="scientific">Clostridium grantii DSM 8605</name>
    <dbReference type="NCBI Taxonomy" id="1121316"/>
    <lineage>
        <taxon>Bacteria</taxon>
        <taxon>Bacillati</taxon>
        <taxon>Bacillota</taxon>
        <taxon>Clostridia</taxon>
        <taxon>Eubacteriales</taxon>
        <taxon>Clostridiaceae</taxon>
        <taxon>Clostridium</taxon>
    </lineage>
</organism>
<evidence type="ECO:0000256" key="3">
    <source>
        <dbReference type="ARBA" id="ARBA00023159"/>
    </source>
</evidence>
<sequence>MNLTVKQVAKLTGITVRTLHYYDEIALLTPATITEAGYRLYNDENLERLQQILFFREIDFELKNIKEILDNPDFDKVKALEKHKKLLELKRNRMEKLITLVDKTLKGEKEMSFKEFDMNEINKVKEKYKEEAKERWGDTEAYKESNRKTSKYGKEDWEEISKDSAIIYKGFADNMDKEVSSPEVQHFVQEWQNHITKYFYNCTKEILAGLGEMYVADERFTKNIDKYGEGLAEFMSKAIYYYCRAHK</sequence>
<dbReference type="Pfam" id="PF07739">
    <property type="entry name" value="TipAS"/>
    <property type="match status" value="1"/>
</dbReference>
<keyword evidence="1" id="KW-0805">Transcription regulation</keyword>
<reference evidence="6 7" key="1">
    <citation type="submission" date="2016-11" db="EMBL/GenBank/DDBJ databases">
        <authorList>
            <person name="Jaros S."/>
            <person name="Januszkiewicz K."/>
            <person name="Wedrychowicz H."/>
        </authorList>
    </citation>
    <scope>NUCLEOTIDE SEQUENCE [LARGE SCALE GENOMIC DNA]</scope>
    <source>
        <strain evidence="6 7">DSM 8605</strain>
    </source>
</reference>
<dbReference type="InterPro" id="IPR009061">
    <property type="entry name" value="DNA-bd_dom_put_sf"/>
</dbReference>
<evidence type="ECO:0000313" key="7">
    <source>
        <dbReference type="Proteomes" id="UP000184447"/>
    </source>
</evidence>
<dbReference type="Pfam" id="PF13411">
    <property type="entry name" value="MerR_1"/>
    <property type="match status" value="1"/>
</dbReference>
<dbReference type="EMBL" id="FQXM01000024">
    <property type="protein sequence ID" value="SHH95546.1"/>
    <property type="molecule type" value="Genomic_DNA"/>
</dbReference>
<dbReference type="Gene3D" id="1.10.1660.10">
    <property type="match status" value="1"/>
</dbReference>
<dbReference type="PROSITE" id="PS50937">
    <property type="entry name" value="HTH_MERR_2"/>
    <property type="match status" value="1"/>
</dbReference>
<dbReference type="AlphaFoldDB" id="A0A1M5X703"/>
<evidence type="ECO:0000256" key="2">
    <source>
        <dbReference type="ARBA" id="ARBA00023125"/>
    </source>
</evidence>
<dbReference type="OrthoDB" id="9814833at2"/>
<evidence type="ECO:0000259" key="5">
    <source>
        <dbReference type="PROSITE" id="PS50937"/>
    </source>
</evidence>
<evidence type="ECO:0000256" key="4">
    <source>
        <dbReference type="ARBA" id="ARBA00023163"/>
    </source>
</evidence>
<keyword evidence="2 6" id="KW-0238">DNA-binding</keyword>
<gene>
    <name evidence="6" type="ORF">SAMN02745207_03405</name>
</gene>
<dbReference type="GO" id="GO:0003677">
    <property type="term" value="F:DNA binding"/>
    <property type="evidence" value="ECO:0007669"/>
    <property type="project" value="UniProtKB-KW"/>
</dbReference>
<dbReference type="SUPFAM" id="SSF89082">
    <property type="entry name" value="Antibiotic binding domain of TipA-like multidrug resistance regulators"/>
    <property type="match status" value="1"/>
</dbReference>
<dbReference type="RefSeq" id="WP_073339847.1">
    <property type="nucleotide sequence ID" value="NZ_FQXM01000024.1"/>
</dbReference>
<dbReference type="PANTHER" id="PTHR30204">
    <property type="entry name" value="REDOX-CYCLING DRUG-SENSING TRANSCRIPTIONAL ACTIVATOR SOXR"/>
    <property type="match status" value="1"/>
</dbReference>
<dbReference type="STRING" id="1121316.SAMN02745207_03405"/>
<dbReference type="PANTHER" id="PTHR30204:SF90">
    <property type="entry name" value="HTH-TYPE TRANSCRIPTIONAL ACTIVATOR MTA"/>
    <property type="match status" value="1"/>
</dbReference>
<evidence type="ECO:0000313" key="6">
    <source>
        <dbReference type="EMBL" id="SHH95546.1"/>
    </source>
</evidence>
<feature type="domain" description="HTH merR-type" evidence="5">
    <location>
        <begin position="2"/>
        <end position="71"/>
    </location>
</feature>
<keyword evidence="3" id="KW-0010">Activator</keyword>
<dbReference type="Gene3D" id="1.10.490.50">
    <property type="entry name" value="Antibiotic binding domain of TipA-like multidrug resistance regulators"/>
    <property type="match status" value="1"/>
</dbReference>
<proteinExistence type="predicted"/>